<dbReference type="PANTHER" id="PTHR14187">
    <property type="entry name" value="ALPHA KINASE/ELONGATION FACTOR 2 KINASE"/>
    <property type="match status" value="1"/>
</dbReference>
<evidence type="ECO:0000313" key="1">
    <source>
        <dbReference type="EMBL" id="KAK3610046.1"/>
    </source>
</evidence>
<dbReference type="PANTHER" id="PTHR14187:SF5">
    <property type="entry name" value="HEAT SHOCK 70 KDA PROTEIN 12A"/>
    <property type="match status" value="1"/>
</dbReference>
<reference evidence="1" key="2">
    <citation type="journal article" date="2021" name="Genome Biol. Evol.">
        <title>Developing a high-quality reference genome for a parasitic bivalve with doubly uniparental inheritance (Bivalvia: Unionida).</title>
        <authorList>
            <person name="Smith C.H."/>
        </authorList>
    </citation>
    <scope>NUCLEOTIDE SEQUENCE</scope>
    <source>
        <strain evidence="1">CHS0354</strain>
        <tissue evidence="1">Mantle</tissue>
    </source>
</reference>
<accession>A0AAE0TGZ5</accession>
<reference evidence="1" key="1">
    <citation type="journal article" date="2021" name="Genome Biol. Evol.">
        <title>A High-Quality Reference Genome for a Parasitic Bivalve with Doubly Uniparental Inheritance (Bivalvia: Unionida).</title>
        <authorList>
            <person name="Smith C.H."/>
        </authorList>
    </citation>
    <scope>NUCLEOTIDE SEQUENCE</scope>
    <source>
        <strain evidence="1">CHS0354</strain>
    </source>
</reference>
<dbReference type="Proteomes" id="UP001195483">
    <property type="component" value="Unassembled WGS sequence"/>
</dbReference>
<name>A0AAE0TGZ5_9BIVA</name>
<protein>
    <submittedName>
        <fullName evidence="1">Uncharacterized protein</fullName>
    </submittedName>
</protein>
<organism evidence="1 2">
    <name type="scientific">Potamilus streckersoni</name>
    <dbReference type="NCBI Taxonomy" id="2493646"/>
    <lineage>
        <taxon>Eukaryota</taxon>
        <taxon>Metazoa</taxon>
        <taxon>Spiralia</taxon>
        <taxon>Lophotrochozoa</taxon>
        <taxon>Mollusca</taxon>
        <taxon>Bivalvia</taxon>
        <taxon>Autobranchia</taxon>
        <taxon>Heteroconchia</taxon>
        <taxon>Palaeoheterodonta</taxon>
        <taxon>Unionida</taxon>
        <taxon>Unionoidea</taxon>
        <taxon>Unionidae</taxon>
        <taxon>Ambleminae</taxon>
        <taxon>Lampsilini</taxon>
        <taxon>Potamilus</taxon>
    </lineage>
</organism>
<gene>
    <name evidence="1" type="ORF">CHS0354_032403</name>
</gene>
<dbReference type="EMBL" id="JAEAOA010001913">
    <property type="protein sequence ID" value="KAK3610046.1"/>
    <property type="molecule type" value="Genomic_DNA"/>
</dbReference>
<keyword evidence="2" id="KW-1185">Reference proteome</keyword>
<dbReference type="Gene3D" id="3.30.420.40">
    <property type="match status" value="1"/>
</dbReference>
<comment type="caution">
    <text evidence="1">The sequence shown here is derived from an EMBL/GenBank/DDBJ whole genome shotgun (WGS) entry which is preliminary data.</text>
</comment>
<reference evidence="1" key="3">
    <citation type="submission" date="2023-05" db="EMBL/GenBank/DDBJ databases">
        <authorList>
            <person name="Smith C.H."/>
        </authorList>
    </citation>
    <scope>NUCLEOTIDE SEQUENCE</scope>
    <source>
        <strain evidence="1">CHS0354</strain>
        <tissue evidence="1">Mantle</tissue>
    </source>
</reference>
<sequence length="169" mass="19327">MAISFPQAFNGGKHNLLSLKTSTCILINKNLEVESFGFEAEEKYEELCLSDEHEQFYFFKHFKMKLQELKGLHVDFHLTDETGTKELPAIIVFSLAIKCLMDNALQYSRNERGNTPDSSILWALTVPAIWNESAVQFMKDAAVKASTSISKMFQNICFWLKCSFYVFAS</sequence>
<proteinExistence type="predicted"/>
<evidence type="ECO:0000313" key="2">
    <source>
        <dbReference type="Proteomes" id="UP001195483"/>
    </source>
</evidence>
<dbReference type="AlphaFoldDB" id="A0AAE0TGZ5"/>